<sequence length="169" mass="19139">MEKLLQKKDQLAKVQLCTLEVACTSKVQPSSGEDHQKAIEFAPYLKEFEDIFREPKGLPPKRPQDHRIPLKEGAQPVNIRPYRSIPSFWVKDVLSGEQCTYSRTLPRTCAHSRTPRAPARLTSSHAPILARTCILCTRAPSKRSTESPDSRTLPRLFPRIPRLGKSLLT</sequence>
<dbReference type="Proteomes" id="UP000233551">
    <property type="component" value="Unassembled WGS sequence"/>
</dbReference>
<name>A0A2I0IZD7_PUNGR</name>
<keyword evidence="3" id="KW-1185">Reference proteome</keyword>
<dbReference type="AlphaFoldDB" id="A0A2I0IZD7"/>
<accession>A0A2I0IZD7</accession>
<organism evidence="2 3">
    <name type="scientific">Punica granatum</name>
    <name type="common">Pomegranate</name>
    <dbReference type="NCBI Taxonomy" id="22663"/>
    <lineage>
        <taxon>Eukaryota</taxon>
        <taxon>Viridiplantae</taxon>
        <taxon>Streptophyta</taxon>
        <taxon>Embryophyta</taxon>
        <taxon>Tracheophyta</taxon>
        <taxon>Spermatophyta</taxon>
        <taxon>Magnoliopsida</taxon>
        <taxon>eudicotyledons</taxon>
        <taxon>Gunneridae</taxon>
        <taxon>Pentapetalae</taxon>
        <taxon>rosids</taxon>
        <taxon>malvids</taxon>
        <taxon>Myrtales</taxon>
        <taxon>Lythraceae</taxon>
        <taxon>Punica</taxon>
    </lineage>
</organism>
<comment type="caution">
    <text evidence="2">The sequence shown here is derived from an EMBL/GenBank/DDBJ whole genome shotgun (WGS) entry which is preliminary data.</text>
</comment>
<gene>
    <name evidence="2" type="ORF">CRG98_030818</name>
</gene>
<reference evidence="2 3" key="1">
    <citation type="submission" date="2017-11" db="EMBL/GenBank/DDBJ databases">
        <title>De-novo sequencing of pomegranate (Punica granatum L.) genome.</title>
        <authorList>
            <person name="Akparov Z."/>
            <person name="Amiraslanov A."/>
            <person name="Hajiyeva S."/>
            <person name="Abbasov M."/>
            <person name="Kaur K."/>
            <person name="Hamwieh A."/>
            <person name="Solovyev V."/>
            <person name="Salamov A."/>
            <person name="Braich B."/>
            <person name="Kosarev P."/>
            <person name="Mahmoud A."/>
            <person name="Hajiyev E."/>
            <person name="Babayeva S."/>
            <person name="Izzatullayeva V."/>
            <person name="Mammadov A."/>
            <person name="Mammadov A."/>
            <person name="Sharifova S."/>
            <person name="Ojaghi J."/>
            <person name="Eynullazada K."/>
            <person name="Bayramov B."/>
            <person name="Abdulazimova A."/>
            <person name="Shahmuradov I."/>
        </authorList>
    </citation>
    <scope>NUCLEOTIDE SEQUENCE [LARGE SCALE GENOMIC DNA]</scope>
    <source>
        <strain evidence="3">cv. AG2017</strain>
        <tissue evidence="2">Leaf</tissue>
    </source>
</reference>
<feature type="region of interest" description="Disordered" evidence="1">
    <location>
        <begin position="56"/>
        <end position="75"/>
    </location>
</feature>
<proteinExistence type="predicted"/>
<evidence type="ECO:0000256" key="1">
    <source>
        <dbReference type="SAM" id="MobiDB-lite"/>
    </source>
</evidence>
<feature type="compositionally biased region" description="Basic and acidic residues" evidence="1">
    <location>
        <begin position="56"/>
        <end position="70"/>
    </location>
</feature>
<dbReference type="EMBL" id="PGOL01002333">
    <property type="protein sequence ID" value="PKI48776.1"/>
    <property type="molecule type" value="Genomic_DNA"/>
</dbReference>
<protein>
    <submittedName>
        <fullName evidence="2">Uncharacterized protein</fullName>
    </submittedName>
</protein>
<evidence type="ECO:0000313" key="2">
    <source>
        <dbReference type="EMBL" id="PKI48776.1"/>
    </source>
</evidence>
<evidence type="ECO:0000313" key="3">
    <source>
        <dbReference type="Proteomes" id="UP000233551"/>
    </source>
</evidence>